<dbReference type="GO" id="GO:0007155">
    <property type="term" value="P:cell adhesion"/>
    <property type="evidence" value="ECO:0007669"/>
    <property type="project" value="InterPro"/>
</dbReference>
<protein>
    <submittedName>
        <fullName evidence="2">NudC domain-containing protein 1</fullName>
    </submittedName>
</protein>
<dbReference type="SUPFAM" id="SSF141086">
    <property type="entry name" value="Agglutinin HPA-like"/>
    <property type="match status" value="1"/>
</dbReference>
<dbReference type="InterPro" id="IPR008978">
    <property type="entry name" value="HSP20-like_chaperone"/>
</dbReference>
<dbReference type="InterPro" id="IPR007052">
    <property type="entry name" value="CS_dom"/>
</dbReference>
<dbReference type="InterPro" id="IPR037898">
    <property type="entry name" value="NudC_fam"/>
</dbReference>
<dbReference type="InterPro" id="IPR037221">
    <property type="entry name" value="H-type_lectin_dom_sf"/>
</dbReference>
<sequence>MVGNDEEFPNALRQSFLQVSAGGKIKILFAWTDVLFRNKQILKESDSEEKPSGMAEVESHSSSAKVYKWSQDSEDITIKFDLPEGTKKNEITCNITADSVDLQIGTEVLLSGPLYAKVNSEESTWTVEENSEQHVLLTFHFLLENSCSSQAAQRGKIDMQVTNDDLNCQYVSFSGKFSGDGNRVSVFASIRYGKKSSGVHELAFIWIEDVTTSRFKACLVKSGKSLRGKSALIDWFAFQGSQPGVFHGQTRFNLFTTGSRCNWVNFPQAFSSVPKIHVTVQHGIPNKDQDSMNVWIANVSTNRFEVCLQESTTFSGLHDKLSVNWMAYEHYPSVWEVKESSVVKFSENDVPSERDSYALCKNVSFSSPFYTAPVVLNTVINGDSGNANSGCPAKGPLITWLEVRRCN</sequence>
<dbReference type="Pfam" id="PF09458">
    <property type="entry name" value="H_lectin"/>
    <property type="match status" value="1"/>
</dbReference>
<keyword evidence="3" id="KW-1185">Reference proteome</keyword>
<dbReference type="Gene3D" id="2.60.40.2080">
    <property type="match status" value="1"/>
</dbReference>
<comment type="caution">
    <text evidence="2">The sequence shown here is derived from an EMBL/GenBank/DDBJ whole genome shotgun (WGS) entry which is preliminary data.</text>
</comment>
<dbReference type="PANTHER" id="PTHR12356">
    <property type="entry name" value="NUCLEAR MOVEMENT PROTEIN NUDC"/>
    <property type="match status" value="1"/>
</dbReference>
<evidence type="ECO:0000313" key="3">
    <source>
        <dbReference type="Proteomes" id="UP000225706"/>
    </source>
</evidence>
<feature type="domain" description="CS" evidence="1">
    <location>
        <begin position="62"/>
        <end position="162"/>
    </location>
</feature>
<dbReference type="PROSITE" id="PS51203">
    <property type="entry name" value="CS"/>
    <property type="match status" value="1"/>
</dbReference>
<dbReference type="CDD" id="cd06467">
    <property type="entry name" value="p23_NUDC_like"/>
    <property type="match status" value="1"/>
</dbReference>
<accession>A0A2B4R8T8</accession>
<dbReference type="STRING" id="50429.A0A2B4R8T8"/>
<dbReference type="GO" id="GO:0006457">
    <property type="term" value="P:protein folding"/>
    <property type="evidence" value="ECO:0007669"/>
    <property type="project" value="TreeGrafter"/>
</dbReference>
<dbReference type="GO" id="GO:0051082">
    <property type="term" value="F:unfolded protein binding"/>
    <property type="evidence" value="ECO:0007669"/>
    <property type="project" value="TreeGrafter"/>
</dbReference>
<organism evidence="2 3">
    <name type="scientific">Stylophora pistillata</name>
    <name type="common">Smooth cauliflower coral</name>
    <dbReference type="NCBI Taxonomy" id="50429"/>
    <lineage>
        <taxon>Eukaryota</taxon>
        <taxon>Metazoa</taxon>
        <taxon>Cnidaria</taxon>
        <taxon>Anthozoa</taxon>
        <taxon>Hexacorallia</taxon>
        <taxon>Scleractinia</taxon>
        <taxon>Astrocoeniina</taxon>
        <taxon>Pocilloporidae</taxon>
        <taxon>Stylophora</taxon>
    </lineage>
</organism>
<dbReference type="InterPro" id="IPR019019">
    <property type="entry name" value="H-type_lectin_domain"/>
</dbReference>
<dbReference type="Gene3D" id="2.60.40.790">
    <property type="match status" value="1"/>
</dbReference>
<dbReference type="SUPFAM" id="SSF49764">
    <property type="entry name" value="HSP20-like chaperones"/>
    <property type="match status" value="1"/>
</dbReference>
<evidence type="ECO:0000259" key="1">
    <source>
        <dbReference type="PROSITE" id="PS51203"/>
    </source>
</evidence>
<dbReference type="Proteomes" id="UP000225706">
    <property type="component" value="Unassembled WGS sequence"/>
</dbReference>
<dbReference type="OrthoDB" id="5956782at2759"/>
<dbReference type="AlphaFoldDB" id="A0A2B4R8T8"/>
<name>A0A2B4R8T8_STYPI</name>
<dbReference type="GO" id="GO:0030246">
    <property type="term" value="F:carbohydrate binding"/>
    <property type="evidence" value="ECO:0007669"/>
    <property type="project" value="InterPro"/>
</dbReference>
<gene>
    <name evidence="2" type="primary">nudcd1</name>
    <name evidence="2" type="ORF">AWC38_SpisGene23212</name>
</gene>
<dbReference type="GO" id="GO:0005737">
    <property type="term" value="C:cytoplasm"/>
    <property type="evidence" value="ECO:0007669"/>
    <property type="project" value="TreeGrafter"/>
</dbReference>
<reference evidence="3" key="1">
    <citation type="journal article" date="2017" name="bioRxiv">
        <title>Comparative analysis of the genomes of Stylophora pistillata and Acropora digitifera provides evidence for extensive differences between species of corals.</title>
        <authorList>
            <person name="Voolstra C.R."/>
            <person name="Li Y."/>
            <person name="Liew Y.J."/>
            <person name="Baumgarten S."/>
            <person name="Zoccola D."/>
            <person name="Flot J.-F."/>
            <person name="Tambutte S."/>
            <person name="Allemand D."/>
            <person name="Aranda M."/>
        </authorList>
    </citation>
    <scope>NUCLEOTIDE SEQUENCE [LARGE SCALE GENOMIC DNA]</scope>
</reference>
<proteinExistence type="predicted"/>
<evidence type="ECO:0000313" key="2">
    <source>
        <dbReference type="EMBL" id="PFX12777.1"/>
    </source>
</evidence>
<dbReference type="EMBL" id="LSMT01001194">
    <property type="protein sequence ID" value="PFX12777.1"/>
    <property type="molecule type" value="Genomic_DNA"/>
</dbReference>
<dbReference type="Pfam" id="PF04969">
    <property type="entry name" value="CS"/>
    <property type="match status" value="1"/>
</dbReference>